<proteinExistence type="predicted"/>
<sequence length="149" mass="16255">MPAEMEHGLRGDCEASRNPGDSGERLLSPAAEDGPNCGGRQREGKRREDTESLKRWSPPSSEPAGSPLAADPRFSAASDYHNRSWLVVADAVITLLFPQKQHTIYVGLAERFANSAPTFFRESSTKSSARVKCALREMASAPNGFFRST</sequence>
<feature type="region of interest" description="Disordered" evidence="1">
    <location>
        <begin position="1"/>
        <end position="73"/>
    </location>
</feature>
<evidence type="ECO:0000313" key="2">
    <source>
        <dbReference type="EMBL" id="TKR92847.1"/>
    </source>
</evidence>
<comment type="caution">
    <text evidence="2">The sequence shown here is derived from an EMBL/GenBank/DDBJ whole genome shotgun (WGS) entry which is preliminary data.</text>
</comment>
<gene>
    <name evidence="2" type="ORF">L596_007416</name>
</gene>
<reference evidence="2 3" key="2">
    <citation type="journal article" date="2019" name="G3 (Bethesda)">
        <title>Hybrid Assembly of the Genome of the Entomopathogenic Nematode Steinernema carpocapsae Identifies the X-Chromosome.</title>
        <authorList>
            <person name="Serra L."/>
            <person name="Macchietto M."/>
            <person name="Macias-Munoz A."/>
            <person name="McGill C.J."/>
            <person name="Rodriguez I.M."/>
            <person name="Rodriguez B."/>
            <person name="Murad R."/>
            <person name="Mortazavi A."/>
        </authorList>
    </citation>
    <scope>NUCLEOTIDE SEQUENCE [LARGE SCALE GENOMIC DNA]</scope>
    <source>
        <strain evidence="2 3">ALL</strain>
    </source>
</reference>
<reference evidence="2 3" key="1">
    <citation type="journal article" date="2015" name="Genome Biol.">
        <title>Comparative genomics of Steinernema reveals deeply conserved gene regulatory networks.</title>
        <authorList>
            <person name="Dillman A.R."/>
            <person name="Macchietto M."/>
            <person name="Porter C.F."/>
            <person name="Rogers A."/>
            <person name="Williams B."/>
            <person name="Antoshechkin I."/>
            <person name="Lee M.M."/>
            <person name="Goodwin Z."/>
            <person name="Lu X."/>
            <person name="Lewis E.E."/>
            <person name="Goodrich-Blair H."/>
            <person name="Stock S.P."/>
            <person name="Adams B.J."/>
            <person name="Sternberg P.W."/>
            <person name="Mortazavi A."/>
        </authorList>
    </citation>
    <scope>NUCLEOTIDE SEQUENCE [LARGE SCALE GENOMIC DNA]</scope>
    <source>
        <strain evidence="2 3">ALL</strain>
    </source>
</reference>
<evidence type="ECO:0000256" key="1">
    <source>
        <dbReference type="SAM" id="MobiDB-lite"/>
    </source>
</evidence>
<organism evidence="2 3">
    <name type="scientific">Steinernema carpocapsae</name>
    <name type="common">Entomopathogenic nematode</name>
    <dbReference type="NCBI Taxonomy" id="34508"/>
    <lineage>
        <taxon>Eukaryota</taxon>
        <taxon>Metazoa</taxon>
        <taxon>Ecdysozoa</taxon>
        <taxon>Nematoda</taxon>
        <taxon>Chromadorea</taxon>
        <taxon>Rhabditida</taxon>
        <taxon>Tylenchina</taxon>
        <taxon>Panagrolaimomorpha</taxon>
        <taxon>Strongyloidoidea</taxon>
        <taxon>Steinernematidae</taxon>
        <taxon>Steinernema</taxon>
    </lineage>
</organism>
<evidence type="ECO:0000313" key="3">
    <source>
        <dbReference type="Proteomes" id="UP000298663"/>
    </source>
</evidence>
<feature type="compositionally biased region" description="Basic and acidic residues" evidence="1">
    <location>
        <begin position="40"/>
        <end position="54"/>
    </location>
</feature>
<keyword evidence="3" id="KW-1185">Reference proteome</keyword>
<dbReference type="Proteomes" id="UP000298663">
    <property type="component" value="Unassembled WGS sequence"/>
</dbReference>
<name>A0A4U5P975_STECR</name>
<dbReference type="EMBL" id="AZBU02000002">
    <property type="protein sequence ID" value="TKR92847.1"/>
    <property type="molecule type" value="Genomic_DNA"/>
</dbReference>
<accession>A0A4U5P975</accession>
<protein>
    <submittedName>
        <fullName evidence="2">Uncharacterized protein</fullName>
    </submittedName>
</protein>
<dbReference type="AlphaFoldDB" id="A0A4U5P975"/>
<feature type="compositionally biased region" description="Basic and acidic residues" evidence="1">
    <location>
        <begin position="1"/>
        <end position="15"/>
    </location>
</feature>